<dbReference type="PROSITE" id="PS50949">
    <property type="entry name" value="HTH_GNTR"/>
    <property type="match status" value="1"/>
</dbReference>
<evidence type="ECO:0000256" key="1">
    <source>
        <dbReference type="ARBA" id="ARBA00023015"/>
    </source>
</evidence>
<dbReference type="InterPro" id="IPR000524">
    <property type="entry name" value="Tscrpt_reg_HTH_GntR"/>
</dbReference>
<dbReference type="Pfam" id="PF07729">
    <property type="entry name" value="FCD"/>
    <property type="match status" value="2"/>
</dbReference>
<gene>
    <name evidence="5" type="ORF">GCM10025869_16300</name>
</gene>
<reference evidence="6" key="1">
    <citation type="journal article" date="2019" name="Int. J. Syst. Evol. Microbiol.">
        <title>The Global Catalogue of Microorganisms (GCM) 10K type strain sequencing project: providing services to taxonomists for standard genome sequencing and annotation.</title>
        <authorList>
            <consortium name="The Broad Institute Genomics Platform"/>
            <consortium name="The Broad Institute Genome Sequencing Center for Infectious Disease"/>
            <person name="Wu L."/>
            <person name="Ma J."/>
        </authorList>
    </citation>
    <scope>NUCLEOTIDE SEQUENCE [LARGE SCALE GENOMIC DNA]</scope>
    <source>
        <strain evidence="6">NBRC 108755</strain>
    </source>
</reference>
<dbReference type="PANTHER" id="PTHR43537:SF49">
    <property type="entry name" value="TRANSCRIPTIONAL REGULATORY PROTEIN"/>
    <property type="match status" value="1"/>
</dbReference>
<proteinExistence type="predicted"/>
<evidence type="ECO:0000313" key="5">
    <source>
        <dbReference type="EMBL" id="GMA91101.1"/>
    </source>
</evidence>
<dbReference type="Gene3D" id="1.20.120.530">
    <property type="entry name" value="GntR ligand-binding domain-like"/>
    <property type="match status" value="2"/>
</dbReference>
<dbReference type="InterPro" id="IPR008920">
    <property type="entry name" value="TF_FadR/GntR_C"/>
</dbReference>
<keyword evidence="3" id="KW-0804">Transcription</keyword>
<dbReference type="Pfam" id="PF00392">
    <property type="entry name" value="GntR"/>
    <property type="match status" value="2"/>
</dbReference>
<dbReference type="Proteomes" id="UP001157069">
    <property type="component" value="Unassembled WGS sequence"/>
</dbReference>
<dbReference type="SUPFAM" id="SSF46785">
    <property type="entry name" value="Winged helix' DNA-binding domain"/>
    <property type="match status" value="2"/>
</dbReference>
<feature type="domain" description="HTH gntR-type" evidence="4">
    <location>
        <begin position="24"/>
        <end position="92"/>
    </location>
</feature>
<dbReference type="RefSeq" id="WP_284299254.1">
    <property type="nucleotide sequence ID" value="NZ_BSVA01000001.1"/>
</dbReference>
<dbReference type="InterPro" id="IPR011711">
    <property type="entry name" value="GntR_C"/>
</dbReference>
<sequence length="456" mass="50434">MTETDHDRVAEAPRLAVAPVSRPPLLAEQAFDRLREGLLPGGDLWVLEQLVEEDLAERLQMSRTPIREALNRLSIVGMIEDNRAGGYVPRRFTTKEIVDHYEARLALEPLAVEWACRRDAESRRLALADPDLAPSHASAAADRAFHKAVGHAAGSRPLSRLITQFVDRLAREGIHASGDHDDEQRLAVGHELVVAAIRAGDVASGVEAMREHMSLLVRLIPRGRTPAHGADARRPAARLSLADQSYHALKRAILAGEIAVGTSLTEAVTAKSLEVSRTTARQAMHRLELEEYLDRDARGRLTVHRTTRAEFDQECAIRSALDTMAVRLAAERISDDELDRLEGLVAEDAEALREGDDGRRAAVNTRIHRAISVASRNRVLVEASEDLRERTFGFGRVPFAVGTRRDRKEFATEHAEIVASLRSGDGDHAAEVVAAHIERSHRLLRERMDEDGNVDN</sequence>
<keyword evidence="2" id="KW-0238">DNA-binding</keyword>
<evidence type="ECO:0000256" key="2">
    <source>
        <dbReference type="ARBA" id="ARBA00023125"/>
    </source>
</evidence>
<dbReference type="SMART" id="SM00345">
    <property type="entry name" value="HTH_GNTR"/>
    <property type="match status" value="2"/>
</dbReference>
<organism evidence="5 6">
    <name type="scientific">Homoserinibacter gongjuensis</name>
    <dbReference type="NCBI Taxonomy" id="1162968"/>
    <lineage>
        <taxon>Bacteria</taxon>
        <taxon>Bacillati</taxon>
        <taxon>Actinomycetota</taxon>
        <taxon>Actinomycetes</taxon>
        <taxon>Micrococcales</taxon>
        <taxon>Microbacteriaceae</taxon>
        <taxon>Homoserinibacter</taxon>
    </lineage>
</organism>
<dbReference type="Gene3D" id="1.10.10.10">
    <property type="entry name" value="Winged helix-like DNA-binding domain superfamily/Winged helix DNA-binding domain"/>
    <property type="match status" value="2"/>
</dbReference>
<accession>A0ABQ6JWW0</accession>
<comment type="caution">
    <text evidence="5">The sequence shown here is derived from an EMBL/GenBank/DDBJ whole genome shotgun (WGS) entry which is preliminary data.</text>
</comment>
<dbReference type="InterPro" id="IPR036388">
    <property type="entry name" value="WH-like_DNA-bd_sf"/>
</dbReference>
<dbReference type="EMBL" id="BSVA01000001">
    <property type="protein sequence ID" value="GMA91101.1"/>
    <property type="molecule type" value="Genomic_DNA"/>
</dbReference>
<evidence type="ECO:0000256" key="3">
    <source>
        <dbReference type="ARBA" id="ARBA00023163"/>
    </source>
</evidence>
<evidence type="ECO:0000313" key="6">
    <source>
        <dbReference type="Proteomes" id="UP001157069"/>
    </source>
</evidence>
<dbReference type="SUPFAM" id="SSF48008">
    <property type="entry name" value="GntR ligand-binding domain-like"/>
    <property type="match status" value="2"/>
</dbReference>
<evidence type="ECO:0000259" key="4">
    <source>
        <dbReference type="PROSITE" id="PS50949"/>
    </source>
</evidence>
<dbReference type="SMART" id="SM00895">
    <property type="entry name" value="FCD"/>
    <property type="match status" value="2"/>
</dbReference>
<dbReference type="InterPro" id="IPR036390">
    <property type="entry name" value="WH_DNA-bd_sf"/>
</dbReference>
<name>A0ABQ6JWW0_9MICO</name>
<dbReference type="PANTHER" id="PTHR43537">
    <property type="entry name" value="TRANSCRIPTIONAL REGULATOR, GNTR FAMILY"/>
    <property type="match status" value="1"/>
</dbReference>
<keyword evidence="1" id="KW-0805">Transcription regulation</keyword>
<protein>
    <recommendedName>
        <fullName evidence="4">HTH gntR-type domain-containing protein</fullName>
    </recommendedName>
</protein>
<keyword evidence="6" id="KW-1185">Reference proteome</keyword>